<dbReference type="OrthoDB" id="1684493at2759"/>
<proteinExistence type="predicted"/>
<reference evidence="2 3" key="1">
    <citation type="submission" date="2020-10" db="EMBL/GenBank/DDBJ databases">
        <title>The Coptis chinensis genome and diversification of protoberbering-type alkaloids.</title>
        <authorList>
            <person name="Wang B."/>
            <person name="Shu S."/>
            <person name="Song C."/>
            <person name="Liu Y."/>
        </authorList>
    </citation>
    <scope>NUCLEOTIDE SEQUENCE [LARGE SCALE GENOMIC DNA]</scope>
    <source>
        <strain evidence="2">HL-2020</strain>
        <tissue evidence="2">Leaf</tissue>
    </source>
</reference>
<keyword evidence="1" id="KW-1133">Transmembrane helix</keyword>
<protein>
    <submittedName>
        <fullName evidence="2">Uncharacterized protein</fullName>
    </submittedName>
</protein>
<dbReference type="EMBL" id="JADFTS010000004">
    <property type="protein sequence ID" value="KAF9607810.1"/>
    <property type="molecule type" value="Genomic_DNA"/>
</dbReference>
<gene>
    <name evidence="2" type="ORF">IFM89_001531</name>
</gene>
<evidence type="ECO:0000313" key="2">
    <source>
        <dbReference type="EMBL" id="KAF9607810.1"/>
    </source>
</evidence>
<comment type="caution">
    <text evidence="2">The sequence shown here is derived from an EMBL/GenBank/DDBJ whole genome shotgun (WGS) entry which is preliminary data.</text>
</comment>
<dbReference type="PANTHER" id="PTHR36617:SF5">
    <property type="entry name" value="OS05G0421675 PROTEIN"/>
    <property type="match status" value="1"/>
</dbReference>
<keyword evidence="3" id="KW-1185">Reference proteome</keyword>
<dbReference type="PANTHER" id="PTHR36617">
    <property type="entry name" value="PROTEIN, PUTATIVE-RELATED"/>
    <property type="match status" value="1"/>
</dbReference>
<feature type="transmembrane region" description="Helical" evidence="1">
    <location>
        <begin position="83"/>
        <end position="103"/>
    </location>
</feature>
<feature type="transmembrane region" description="Helical" evidence="1">
    <location>
        <begin position="172"/>
        <end position="195"/>
    </location>
</feature>
<keyword evidence="1" id="KW-0472">Membrane</keyword>
<dbReference type="AlphaFoldDB" id="A0A835LUD6"/>
<accession>A0A835LUD6</accession>
<name>A0A835LUD6_9MAGN</name>
<feature type="transmembrane region" description="Helical" evidence="1">
    <location>
        <begin position="141"/>
        <end position="166"/>
    </location>
</feature>
<evidence type="ECO:0000313" key="3">
    <source>
        <dbReference type="Proteomes" id="UP000631114"/>
    </source>
</evidence>
<keyword evidence="1" id="KW-0812">Transmembrane</keyword>
<sequence>MEVCGVRYCVGQGNNIRFWHDVWCGEEPFFLRFQNIFRFAVLKEDTVVDHMSMDANGINWNLQVCRRNIISEGVKQFLSMHSLILFLLLILGMGMTLGIGSGLRKKLLQSNPFIDNYSKPVEMVLRLLLHFNMRSFGRNGLHLYTIYGFTTFMWRLLPYAVIWGVWNARNNLIFRDGTLCIGNIIQAIKGIIWFWMGVHKDKKQFTFADFMFNWDALIASR</sequence>
<evidence type="ECO:0000256" key="1">
    <source>
        <dbReference type="SAM" id="Phobius"/>
    </source>
</evidence>
<dbReference type="Proteomes" id="UP000631114">
    <property type="component" value="Unassembled WGS sequence"/>
</dbReference>
<organism evidence="2 3">
    <name type="scientific">Coptis chinensis</name>
    <dbReference type="NCBI Taxonomy" id="261450"/>
    <lineage>
        <taxon>Eukaryota</taxon>
        <taxon>Viridiplantae</taxon>
        <taxon>Streptophyta</taxon>
        <taxon>Embryophyta</taxon>
        <taxon>Tracheophyta</taxon>
        <taxon>Spermatophyta</taxon>
        <taxon>Magnoliopsida</taxon>
        <taxon>Ranunculales</taxon>
        <taxon>Ranunculaceae</taxon>
        <taxon>Coptidoideae</taxon>
        <taxon>Coptis</taxon>
    </lineage>
</organism>